<proteinExistence type="predicted"/>
<keyword evidence="5" id="KW-0413">Isomerase</keyword>
<dbReference type="RefSeq" id="WP_408341293.1">
    <property type="nucleotide sequence ID" value="NZ_JAQQCF010000115.1"/>
</dbReference>
<keyword evidence="11" id="KW-0540">Nuclease</keyword>
<dbReference type="EC" id="5.6.2.4" evidence="7"/>
<feature type="domain" description="UvrD-like helicase ATP-binding" evidence="9">
    <location>
        <begin position="24"/>
        <end position="68"/>
    </location>
</feature>
<gene>
    <name evidence="11" type="ORF">PQQ63_38895</name>
</gene>
<dbReference type="PANTHER" id="PTHR11070">
    <property type="entry name" value="UVRD / RECB / PCRA DNA HELICASE FAMILY MEMBER"/>
    <property type="match status" value="1"/>
</dbReference>
<dbReference type="GO" id="GO:0004527">
    <property type="term" value="F:exonuclease activity"/>
    <property type="evidence" value="ECO:0007669"/>
    <property type="project" value="UniProtKB-KW"/>
</dbReference>
<dbReference type="Pfam" id="PF00580">
    <property type="entry name" value="UvrD-helicase"/>
    <property type="match status" value="1"/>
</dbReference>
<dbReference type="PANTHER" id="PTHR11070:SF30">
    <property type="entry name" value="F-BOX DNA HELICASE 1"/>
    <property type="match status" value="1"/>
</dbReference>
<protein>
    <recommendedName>
        <fullName evidence="7">DNA 3'-5' helicase</fullName>
        <ecNumber evidence="7">5.6.2.4</ecNumber>
    </recommendedName>
</protein>
<dbReference type="EMBL" id="JAQQCF010000115">
    <property type="protein sequence ID" value="MFM0642636.1"/>
    <property type="molecule type" value="Genomic_DNA"/>
</dbReference>
<keyword evidence="2" id="KW-0378">Hydrolase</keyword>
<dbReference type="InterPro" id="IPR014016">
    <property type="entry name" value="UvrD-like_ATP-bd"/>
</dbReference>
<name>A0ABW9E964_9BURK</name>
<evidence type="ECO:0000256" key="5">
    <source>
        <dbReference type="ARBA" id="ARBA00023235"/>
    </source>
</evidence>
<keyword evidence="11" id="KW-0269">Exonuclease</keyword>
<feature type="non-terminal residue" evidence="11">
    <location>
        <position position="1"/>
    </location>
</feature>
<dbReference type="SUPFAM" id="SSF52540">
    <property type="entry name" value="P-loop containing nucleoside triphosphate hydrolases"/>
    <property type="match status" value="1"/>
</dbReference>
<keyword evidence="3" id="KW-0347">Helicase</keyword>
<evidence type="ECO:0000313" key="11">
    <source>
        <dbReference type="EMBL" id="MFM0642636.1"/>
    </source>
</evidence>
<dbReference type="Gene3D" id="3.40.50.300">
    <property type="entry name" value="P-loop containing nucleotide triphosphate hydrolases"/>
    <property type="match status" value="2"/>
</dbReference>
<keyword evidence="12" id="KW-1185">Reference proteome</keyword>
<dbReference type="InterPro" id="IPR027417">
    <property type="entry name" value="P-loop_NTPase"/>
</dbReference>
<dbReference type="Proteomes" id="UP001629432">
    <property type="component" value="Unassembled WGS sequence"/>
</dbReference>
<accession>A0ABW9E964</accession>
<evidence type="ECO:0000256" key="3">
    <source>
        <dbReference type="ARBA" id="ARBA00022806"/>
    </source>
</evidence>
<evidence type="ECO:0000256" key="8">
    <source>
        <dbReference type="ARBA" id="ARBA00048988"/>
    </source>
</evidence>
<organism evidence="11 12">
    <name type="scientific">Paraburkholderia metrosideri</name>
    <dbReference type="NCBI Taxonomy" id="580937"/>
    <lineage>
        <taxon>Bacteria</taxon>
        <taxon>Pseudomonadati</taxon>
        <taxon>Pseudomonadota</taxon>
        <taxon>Betaproteobacteria</taxon>
        <taxon>Burkholderiales</taxon>
        <taxon>Burkholderiaceae</taxon>
        <taxon>Paraburkholderia</taxon>
    </lineage>
</organism>
<sequence length="308" mass="34724">GRTAITPDVYLKLWERSRPNIPADFILIDEAQDSDGLMLSVLRRQQHTQVIYAGDPYQQIYEWRGAVNAMEHIQAHECPLTMSFRFGRTFAALASRVLQLLGENVPVRGRPGIASVLVEDPDARPDVDAVLCRKNVTVVGVLANGLTAGHKVALRANIEEIIAFADGADRLMHGQRAYKPTSLTLFESWADVQEYARGHAGRDLLPIVQLIDNHGTDYLRDLLSRVSTEKDADYVVSTVHRAKGLEWDRVKVTGDFRFRTEDDGRTTLAEDETRLLYVALTRARRLLDVSELKCEMLRVFKDSVPDLR</sequence>
<reference evidence="11 12" key="1">
    <citation type="journal article" date="2024" name="Chem. Sci.">
        <title>Discovery of megapolipeptins by genome mining of a Burkholderiales bacteria collection.</title>
        <authorList>
            <person name="Paulo B.S."/>
            <person name="Recchia M.J.J."/>
            <person name="Lee S."/>
            <person name="Fergusson C.H."/>
            <person name="Romanowski S.B."/>
            <person name="Hernandez A."/>
            <person name="Krull N."/>
            <person name="Liu D.Y."/>
            <person name="Cavanagh H."/>
            <person name="Bos A."/>
            <person name="Gray C.A."/>
            <person name="Murphy B.T."/>
            <person name="Linington R.G."/>
            <person name="Eustaquio A.S."/>
        </authorList>
    </citation>
    <scope>NUCLEOTIDE SEQUENCE [LARGE SCALE GENOMIC DNA]</scope>
    <source>
        <strain evidence="11 12">RL17-338-BIC-A</strain>
    </source>
</reference>
<evidence type="ECO:0000313" key="12">
    <source>
        <dbReference type="Proteomes" id="UP001629432"/>
    </source>
</evidence>
<evidence type="ECO:0000256" key="6">
    <source>
        <dbReference type="ARBA" id="ARBA00034617"/>
    </source>
</evidence>
<evidence type="ECO:0000256" key="4">
    <source>
        <dbReference type="ARBA" id="ARBA00022840"/>
    </source>
</evidence>
<evidence type="ECO:0000259" key="9">
    <source>
        <dbReference type="Pfam" id="PF00580"/>
    </source>
</evidence>
<dbReference type="InterPro" id="IPR000212">
    <property type="entry name" value="DNA_helicase_UvrD/REP"/>
</dbReference>
<evidence type="ECO:0000256" key="7">
    <source>
        <dbReference type="ARBA" id="ARBA00034808"/>
    </source>
</evidence>
<dbReference type="InterPro" id="IPR014017">
    <property type="entry name" value="DNA_helicase_UvrD-like_C"/>
</dbReference>
<comment type="catalytic activity">
    <reaction evidence="6">
        <text>Couples ATP hydrolysis with the unwinding of duplex DNA by translocating in the 3'-5' direction.</text>
        <dbReference type="EC" id="5.6.2.4"/>
    </reaction>
</comment>
<keyword evidence="1" id="KW-0547">Nucleotide-binding</keyword>
<keyword evidence="4" id="KW-0067">ATP-binding</keyword>
<evidence type="ECO:0000256" key="2">
    <source>
        <dbReference type="ARBA" id="ARBA00022801"/>
    </source>
</evidence>
<feature type="domain" description="UvrD-like helicase C-terminal" evidence="10">
    <location>
        <begin position="232"/>
        <end position="290"/>
    </location>
</feature>
<dbReference type="Pfam" id="PF13361">
    <property type="entry name" value="UvrD_C"/>
    <property type="match status" value="1"/>
</dbReference>
<comment type="caution">
    <text evidence="11">The sequence shown here is derived from an EMBL/GenBank/DDBJ whole genome shotgun (WGS) entry which is preliminary data.</text>
</comment>
<evidence type="ECO:0000259" key="10">
    <source>
        <dbReference type="Pfam" id="PF13361"/>
    </source>
</evidence>
<evidence type="ECO:0000256" key="1">
    <source>
        <dbReference type="ARBA" id="ARBA00022741"/>
    </source>
</evidence>
<comment type="catalytic activity">
    <reaction evidence="8">
        <text>ATP + H2O = ADP + phosphate + H(+)</text>
        <dbReference type="Rhea" id="RHEA:13065"/>
        <dbReference type="ChEBI" id="CHEBI:15377"/>
        <dbReference type="ChEBI" id="CHEBI:15378"/>
        <dbReference type="ChEBI" id="CHEBI:30616"/>
        <dbReference type="ChEBI" id="CHEBI:43474"/>
        <dbReference type="ChEBI" id="CHEBI:456216"/>
        <dbReference type="EC" id="5.6.2.4"/>
    </reaction>
</comment>